<dbReference type="AlphaFoldDB" id="A0A5B7KI65"/>
<comment type="caution">
    <text evidence="2">The sequence shown here is derived from an EMBL/GenBank/DDBJ whole genome shotgun (WGS) entry which is preliminary data.</text>
</comment>
<proteinExistence type="predicted"/>
<feature type="region of interest" description="Disordered" evidence="1">
    <location>
        <begin position="1"/>
        <end position="67"/>
    </location>
</feature>
<gene>
    <name evidence="2" type="ORF">E2C01_102359</name>
</gene>
<dbReference type="EMBL" id="VSRR010151809">
    <property type="protein sequence ID" value="MPD06544.1"/>
    <property type="molecule type" value="Genomic_DNA"/>
</dbReference>
<reference evidence="2 3" key="1">
    <citation type="submission" date="2019-05" db="EMBL/GenBank/DDBJ databases">
        <title>Another draft genome of Portunus trituberculatus and its Hox gene families provides insights of decapod evolution.</title>
        <authorList>
            <person name="Jeong J.-H."/>
            <person name="Song I."/>
            <person name="Kim S."/>
            <person name="Choi T."/>
            <person name="Kim D."/>
            <person name="Ryu S."/>
            <person name="Kim W."/>
        </authorList>
    </citation>
    <scope>NUCLEOTIDE SEQUENCE [LARGE SCALE GENOMIC DNA]</scope>
    <source>
        <tissue evidence="2">Muscle</tissue>
    </source>
</reference>
<evidence type="ECO:0000313" key="2">
    <source>
        <dbReference type="EMBL" id="MPD06544.1"/>
    </source>
</evidence>
<keyword evidence="3" id="KW-1185">Reference proteome</keyword>
<dbReference type="Proteomes" id="UP000324222">
    <property type="component" value="Unassembled WGS sequence"/>
</dbReference>
<evidence type="ECO:0000256" key="1">
    <source>
        <dbReference type="SAM" id="MobiDB-lite"/>
    </source>
</evidence>
<protein>
    <submittedName>
        <fullName evidence="2">Uncharacterized protein</fullName>
    </submittedName>
</protein>
<sequence length="67" mass="7899">MQPEKEMFMPRLLARGGGDRKEMGRCTSWDPLHDHSQTPAEENQMPSRSKKKRNHLRYATDWQTGKE</sequence>
<feature type="compositionally biased region" description="Polar residues" evidence="1">
    <location>
        <begin position="37"/>
        <end position="47"/>
    </location>
</feature>
<evidence type="ECO:0000313" key="3">
    <source>
        <dbReference type="Proteomes" id="UP000324222"/>
    </source>
</evidence>
<name>A0A5B7KI65_PORTR</name>
<accession>A0A5B7KI65</accession>
<organism evidence="2 3">
    <name type="scientific">Portunus trituberculatus</name>
    <name type="common">Swimming crab</name>
    <name type="synonym">Neptunus trituberculatus</name>
    <dbReference type="NCBI Taxonomy" id="210409"/>
    <lineage>
        <taxon>Eukaryota</taxon>
        <taxon>Metazoa</taxon>
        <taxon>Ecdysozoa</taxon>
        <taxon>Arthropoda</taxon>
        <taxon>Crustacea</taxon>
        <taxon>Multicrustacea</taxon>
        <taxon>Malacostraca</taxon>
        <taxon>Eumalacostraca</taxon>
        <taxon>Eucarida</taxon>
        <taxon>Decapoda</taxon>
        <taxon>Pleocyemata</taxon>
        <taxon>Brachyura</taxon>
        <taxon>Eubrachyura</taxon>
        <taxon>Portunoidea</taxon>
        <taxon>Portunidae</taxon>
        <taxon>Portuninae</taxon>
        <taxon>Portunus</taxon>
    </lineage>
</organism>